<dbReference type="InterPro" id="IPR002937">
    <property type="entry name" value="Amino_oxidase"/>
</dbReference>
<accession>A0ABP7CS50</accession>
<dbReference type="PANTHER" id="PTHR42841">
    <property type="entry name" value="AMINE OXIDASE"/>
    <property type="match status" value="1"/>
</dbReference>
<evidence type="ECO:0000313" key="2">
    <source>
        <dbReference type="EMBL" id="GAA3695490.1"/>
    </source>
</evidence>
<dbReference type="Pfam" id="PF01593">
    <property type="entry name" value="Amino_oxidase"/>
    <property type="match status" value="1"/>
</dbReference>
<keyword evidence="3" id="KW-1185">Reference proteome</keyword>
<reference evidence="3" key="1">
    <citation type="journal article" date="2019" name="Int. J. Syst. Evol. Microbiol.">
        <title>The Global Catalogue of Microorganisms (GCM) 10K type strain sequencing project: providing services to taxonomists for standard genome sequencing and annotation.</title>
        <authorList>
            <consortium name="The Broad Institute Genomics Platform"/>
            <consortium name="The Broad Institute Genome Sequencing Center for Infectious Disease"/>
            <person name="Wu L."/>
            <person name="Ma J."/>
        </authorList>
    </citation>
    <scope>NUCLEOTIDE SEQUENCE [LARGE SCALE GENOMIC DNA]</scope>
    <source>
        <strain evidence="3">JCM 16548</strain>
    </source>
</reference>
<dbReference type="Gene3D" id="3.50.50.60">
    <property type="entry name" value="FAD/NAD(P)-binding domain"/>
    <property type="match status" value="1"/>
</dbReference>
<dbReference type="RefSeq" id="WP_344811078.1">
    <property type="nucleotide sequence ID" value="NZ_BAAAYX010000002.1"/>
</dbReference>
<evidence type="ECO:0000313" key="3">
    <source>
        <dbReference type="Proteomes" id="UP001500051"/>
    </source>
</evidence>
<comment type="caution">
    <text evidence="2">The sequence shown here is derived from an EMBL/GenBank/DDBJ whole genome shotgun (WGS) entry which is preliminary data.</text>
</comment>
<dbReference type="Proteomes" id="UP001500051">
    <property type="component" value="Unassembled WGS sequence"/>
</dbReference>
<name>A0ABP7CS50_9ACTN</name>
<organism evidence="2 3">
    <name type="scientific">Microlunatus aurantiacus</name>
    <dbReference type="NCBI Taxonomy" id="446786"/>
    <lineage>
        <taxon>Bacteria</taxon>
        <taxon>Bacillati</taxon>
        <taxon>Actinomycetota</taxon>
        <taxon>Actinomycetes</taxon>
        <taxon>Propionibacteriales</taxon>
        <taxon>Propionibacteriaceae</taxon>
        <taxon>Microlunatus</taxon>
    </lineage>
</organism>
<feature type="domain" description="Amine oxidase" evidence="1">
    <location>
        <begin position="11"/>
        <end position="401"/>
    </location>
</feature>
<gene>
    <name evidence="2" type="ORF">GCM10022204_09100</name>
</gene>
<proteinExistence type="predicted"/>
<evidence type="ECO:0000259" key="1">
    <source>
        <dbReference type="Pfam" id="PF01593"/>
    </source>
</evidence>
<protein>
    <submittedName>
        <fullName evidence="2">NAD(P)/FAD-dependent oxidoreductase</fullName>
    </submittedName>
</protein>
<dbReference type="InterPro" id="IPR036188">
    <property type="entry name" value="FAD/NAD-bd_sf"/>
</dbReference>
<sequence length="403" mass="42360">MSPIVVVGAGLAGLACAQRLVAAGREVVVVEASDAVGGRVRTDLVDGFRCDRGFQLINPAYPALPRVVDVDQLDLRSFGAGVVVATEQGRSVLADPRRLPRLLPATLRSPVGSLRERLAFVRWALSSLLPVRRQLAGPDRTLAEALDRAGIRGELRTAVLEPFLAGVLADWDGTTSATFARLLLRSFLLGSPAVPSTGISRLPELLAASLPTGTIRLETPAVEVGARSVRTADEEIQAEAVVVAASPRAAADLTDIPVPATRSLTTFWHTAPRAPSSARLLHLDGARRGPLVNTAVMTNVAPGYAPPGRVLIASSTVGADGSVEAEGTVRRQAGQVYGVDTDDWELVTRHVINEALPHQPPPLIIRRASRLPSGVFVAGDHRDTASIQGALVSGRRAADAITG</sequence>
<dbReference type="EMBL" id="BAAAYX010000002">
    <property type="protein sequence ID" value="GAA3695490.1"/>
    <property type="molecule type" value="Genomic_DNA"/>
</dbReference>
<dbReference type="SUPFAM" id="SSF51905">
    <property type="entry name" value="FAD/NAD(P)-binding domain"/>
    <property type="match status" value="1"/>
</dbReference>